<dbReference type="CDD" id="cd00310">
    <property type="entry name" value="ATP-synt_Fo_a_6"/>
    <property type="match status" value="1"/>
</dbReference>
<dbReference type="GeneID" id="14657822"/>
<dbReference type="NCBIfam" id="TIGR01131">
    <property type="entry name" value="ATP_synt_6_or_A"/>
    <property type="match status" value="1"/>
</dbReference>
<organism evidence="13">
    <name type="scientific">Liphistius erawan</name>
    <name type="common">Trapdoor spider</name>
    <dbReference type="NCBI Taxonomy" id="1155480"/>
    <lineage>
        <taxon>Eukaryota</taxon>
        <taxon>Metazoa</taxon>
        <taxon>Ecdysozoa</taxon>
        <taxon>Arthropoda</taxon>
        <taxon>Chelicerata</taxon>
        <taxon>Arachnida</taxon>
        <taxon>Araneae</taxon>
        <taxon>Mesothelae</taxon>
        <taxon>Liphistiidae</taxon>
        <taxon>Liphistius</taxon>
    </lineage>
</organism>
<dbReference type="InterPro" id="IPR035908">
    <property type="entry name" value="F0_ATP_A_sf"/>
</dbReference>
<dbReference type="SUPFAM" id="SSF81336">
    <property type="entry name" value="F1F0 ATP synthase subunit A"/>
    <property type="match status" value="1"/>
</dbReference>
<dbReference type="PANTHER" id="PTHR11410">
    <property type="entry name" value="ATP SYNTHASE SUBUNIT A"/>
    <property type="match status" value="1"/>
</dbReference>
<dbReference type="EMBL" id="JQ407803">
    <property type="protein sequence ID" value="AFC77873.1"/>
    <property type="molecule type" value="Genomic_DNA"/>
</dbReference>
<dbReference type="InterPro" id="IPR045083">
    <property type="entry name" value="ATP_synth_F0_asu_bact/mt"/>
</dbReference>
<evidence type="ECO:0000256" key="11">
    <source>
        <dbReference type="RuleBase" id="RU004450"/>
    </source>
</evidence>
<reference evidence="13" key="1">
    <citation type="submission" date="2012-01" db="EMBL/GenBank/DDBJ databases">
        <title>Mitochondrial genomes of three spider species.</title>
        <authorList>
            <person name="Podsiadlowski L."/>
            <person name="Arabi J."/>
            <person name="Fahrein K."/>
        </authorList>
    </citation>
    <scope>NUCLEOTIDE SEQUENCE</scope>
</reference>
<accession>L7NWN8</accession>
<keyword evidence="7 12" id="KW-1133">Transmembrane helix</keyword>
<evidence type="ECO:0000256" key="10">
    <source>
        <dbReference type="ARBA" id="ARBA00023310"/>
    </source>
</evidence>
<feature type="transmembrane region" description="Helical" evidence="12">
    <location>
        <begin position="69"/>
        <end position="92"/>
    </location>
</feature>
<keyword evidence="5 12" id="KW-0812">Transmembrane</keyword>
<keyword evidence="6" id="KW-0375">Hydrogen ion transport</keyword>
<evidence type="ECO:0000256" key="6">
    <source>
        <dbReference type="ARBA" id="ARBA00022781"/>
    </source>
</evidence>
<keyword evidence="9 12" id="KW-0472">Membrane</keyword>
<feature type="transmembrane region" description="Helical" evidence="12">
    <location>
        <begin position="98"/>
        <end position="114"/>
    </location>
</feature>
<keyword evidence="3" id="KW-0813">Transport</keyword>
<evidence type="ECO:0000313" key="13">
    <source>
        <dbReference type="EMBL" id="AFC77873.1"/>
    </source>
</evidence>
<feature type="transmembrane region" description="Helical" evidence="12">
    <location>
        <begin position="20"/>
        <end position="38"/>
    </location>
</feature>
<comment type="similarity">
    <text evidence="2">Belongs to the ATPase A chain family.</text>
</comment>
<dbReference type="PROSITE" id="PS00449">
    <property type="entry name" value="ATPASE_A"/>
    <property type="match status" value="1"/>
</dbReference>
<dbReference type="PANTHER" id="PTHR11410:SF0">
    <property type="entry name" value="ATP SYNTHASE SUBUNIT A"/>
    <property type="match status" value="1"/>
</dbReference>
<evidence type="ECO:0000256" key="7">
    <source>
        <dbReference type="ARBA" id="ARBA00022989"/>
    </source>
</evidence>
<dbReference type="CTD" id="4508"/>
<evidence type="ECO:0000256" key="12">
    <source>
        <dbReference type="SAM" id="Phobius"/>
    </source>
</evidence>
<dbReference type="RefSeq" id="YP_007474885.1">
    <property type="nucleotide sequence ID" value="NC_020323.1"/>
</dbReference>
<feature type="transmembrane region" description="Helical" evidence="12">
    <location>
        <begin position="135"/>
        <end position="154"/>
    </location>
</feature>
<comment type="subcellular location">
    <subcellularLocation>
        <location evidence="1">Membrane</location>
        <topology evidence="1">Multi-pass membrane protein</topology>
    </subcellularLocation>
    <subcellularLocation>
        <location evidence="11">Mitochondrion inner membrane</location>
        <topology evidence="11">Multi-pass membrane protein</topology>
    </subcellularLocation>
</comment>
<feature type="transmembrane region" description="Helical" evidence="12">
    <location>
        <begin position="160"/>
        <end position="181"/>
    </location>
</feature>
<keyword evidence="10" id="KW-0066">ATP synthesis</keyword>
<geneLocation type="mitochondrion" evidence="13"/>
<keyword evidence="4" id="KW-0138">CF(0)</keyword>
<evidence type="ECO:0000256" key="1">
    <source>
        <dbReference type="ARBA" id="ARBA00004141"/>
    </source>
</evidence>
<dbReference type="GO" id="GO:0005743">
    <property type="term" value="C:mitochondrial inner membrane"/>
    <property type="evidence" value="ECO:0007669"/>
    <property type="project" value="UniProtKB-SubCell"/>
</dbReference>
<dbReference type="PRINTS" id="PR00123">
    <property type="entry name" value="ATPASEA"/>
</dbReference>
<evidence type="ECO:0000256" key="3">
    <source>
        <dbReference type="ARBA" id="ARBA00022448"/>
    </source>
</evidence>
<evidence type="ECO:0000256" key="8">
    <source>
        <dbReference type="ARBA" id="ARBA00023065"/>
    </source>
</evidence>
<name>L7NWN8_LIPER</name>
<dbReference type="Pfam" id="PF00119">
    <property type="entry name" value="ATP-synt_A"/>
    <property type="match status" value="1"/>
</dbReference>
<evidence type="ECO:0000256" key="4">
    <source>
        <dbReference type="ARBA" id="ARBA00022547"/>
    </source>
</evidence>
<keyword evidence="8" id="KW-0406">Ion transport</keyword>
<gene>
    <name evidence="13" type="primary">ATP6</name>
</gene>
<dbReference type="GO" id="GO:0045259">
    <property type="term" value="C:proton-transporting ATP synthase complex"/>
    <property type="evidence" value="ECO:0007669"/>
    <property type="project" value="UniProtKB-KW"/>
</dbReference>
<evidence type="ECO:0000256" key="9">
    <source>
        <dbReference type="ARBA" id="ARBA00023136"/>
    </source>
</evidence>
<dbReference type="Gene3D" id="1.20.120.220">
    <property type="entry name" value="ATP synthase, F0 complex, subunit A"/>
    <property type="match status" value="1"/>
</dbReference>
<proteinExistence type="inferred from homology"/>
<feature type="transmembrane region" description="Helical" evidence="12">
    <location>
        <begin position="193"/>
        <end position="217"/>
    </location>
</feature>
<evidence type="ECO:0000256" key="5">
    <source>
        <dbReference type="ARBA" id="ARBA00022692"/>
    </source>
</evidence>
<keyword evidence="13" id="KW-0496">Mitochondrion</keyword>
<evidence type="ECO:0000256" key="2">
    <source>
        <dbReference type="ARBA" id="ARBA00006810"/>
    </source>
</evidence>
<dbReference type="InterPro" id="IPR000568">
    <property type="entry name" value="ATP_synth_F0_asu"/>
</dbReference>
<dbReference type="InterPro" id="IPR023011">
    <property type="entry name" value="ATP_synth_F0_asu_AS"/>
</dbReference>
<sequence length="220" mass="24849">MMTNLFSIFDPSTSNNLALNWVALTLFIFIIPSKFFLLKSLPSLPFYNMMNTLFLEYKSILPSKYSGSLLFFTSTFLFIMMMNIMGLFPFIFTPSSHILTTFSLSLTLWLTIILKNILMKTNLMLAHLVPQSTPMLLSSFMVIIESVSLLIRPLTLSIRLTANMIAGHLLLSLISSIADFSPNNFSLSMLTQTMMIILETAVAFIQAFVFSTLILLYSSE</sequence>
<dbReference type="GO" id="GO:0046933">
    <property type="term" value="F:proton-transporting ATP synthase activity, rotational mechanism"/>
    <property type="evidence" value="ECO:0007669"/>
    <property type="project" value="TreeGrafter"/>
</dbReference>
<dbReference type="AlphaFoldDB" id="L7NWN8"/>
<protein>
    <recommendedName>
        <fullName evidence="11">ATP synthase subunit a</fullName>
    </recommendedName>
</protein>